<reference evidence="7" key="1">
    <citation type="submission" date="2020-07" db="EMBL/GenBank/DDBJ databases">
        <title>Genome sequences of bacteria associated with the marine, planktonic diatom Thalassiosira profunda strain ECT2AJA-044.</title>
        <authorList>
            <person name="Gargas C.B."/>
            <person name="Roberts W.R."/>
            <person name="Alverson A.J."/>
        </authorList>
    </citation>
    <scope>NUCLEOTIDE SEQUENCE</scope>
    <source>
        <strain evidence="7">ECT2AJA-044</strain>
    </source>
</reference>
<evidence type="ECO:0000313" key="7">
    <source>
        <dbReference type="EMBL" id="QTN34788.1"/>
    </source>
</evidence>
<keyword evidence="5" id="KW-0732">Signal</keyword>
<feature type="binding site" evidence="3">
    <location>
        <position position="75"/>
    </location>
    <ligand>
        <name>Cu cation</name>
        <dbReference type="ChEBI" id="CHEBI:23378"/>
    </ligand>
</feature>
<evidence type="ECO:0000256" key="4">
    <source>
        <dbReference type="PIRSR" id="PIRSR603782-2"/>
    </source>
</evidence>
<dbReference type="InterPro" id="IPR003782">
    <property type="entry name" value="SCO1/SenC"/>
</dbReference>
<dbReference type="PROSITE" id="PS51257">
    <property type="entry name" value="PROKAR_LIPOPROTEIN"/>
    <property type="match status" value="1"/>
</dbReference>
<evidence type="ECO:0000256" key="3">
    <source>
        <dbReference type="PIRSR" id="PIRSR603782-1"/>
    </source>
</evidence>
<proteinExistence type="inferred from homology"/>
<feature type="chain" id="PRO_5037330914" evidence="5">
    <location>
        <begin position="22"/>
        <end position="196"/>
    </location>
</feature>
<dbReference type="CDD" id="cd02968">
    <property type="entry name" value="SCO"/>
    <property type="match status" value="1"/>
</dbReference>
<feature type="disulfide bond" description="Redox-active" evidence="4">
    <location>
        <begin position="75"/>
        <end position="79"/>
    </location>
</feature>
<dbReference type="GO" id="GO:0046872">
    <property type="term" value="F:metal ion binding"/>
    <property type="evidence" value="ECO:0007669"/>
    <property type="project" value="UniProtKB-KW"/>
</dbReference>
<evidence type="ECO:0000256" key="1">
    <source>
        <dbReference type="ARBA" id="ARBA00010996"/>
    </source>
</evidence>
<keyword evidence="3" id="KW-0479">Metal-binding</keyword>
<evidence type="ECO:0000259" key="6">
    <source>
        <dbReference type="PROSITE" id="PS51352"/>
    </source>
</evidence>
<gene>
    <name evidence="7" type="ORF">HZ995_09745</name>
</gene>
<sequence length="196" mass="21170">MRSVLYILGAALLGCASLWQATDGLRAFTAEGARRVSVARDPRPVPAVPVQTMQGDWVTIAENSPALVEFIYTTCPTLCQISGGDFAELRDQLVGAGLDIPMYSLSFDPENDDLEALLNYADLHSATGDPWTAARPREEDLKGLLRTFDVTVIPDNWGGYEHNVAVLYINADGKFAGAFDTRAFDQIQAAVESGAS</sequence>
<feature type="binding site" evidence="3">
    <location>
        <position position="162"/>
    </location>
    <ligand>
        <name>Cu cation</name>
        <dbReference type="ChEBI" id="CHEBI:23378"/>
    </ligand>
</feature>
<name>A0A975EMJ9_9RHOB</name>
<dbReference type="SUPFAM" id="SSF52833">
    <property type="entry name" value="Thioredoxin-like"/>
    <property type="match status" value="1"/>
</dbReference>
<feature type="signal peptide" evidence="5">
    <location>
        <begin position="1"/>
        <end position="21"/>
    </location>
</feature>
<keyword evidence="4" id="KW-1015">Disulfide bond</keyword>
<comment type="similarity">
    <text evidence="1">Belongs to the SCO1/2 family.</text>
</comment>
<evidence type="ECO:0000313" key="8">
    <source>
        <dbReference type="Proteomes" id="UP000665026"/>
    </source>
</evidence>
<dbReference type="KEGG" id="cact:HZ995_09745"/>
<dbReference type="InterPro" id="IPR036249">
    <property type="entry name" value="Thioredoxin-like_sf"/>
</dbReference>
<evidence type="ECO:0000256" key="2">
    <source>
        <dbReference type="ARBA" id="ARBA00023008"/>
    </source>
</evidence>
<accession>A0A975EMJ9</accession>
<dbReference type="RefSeq" id="WP_209355474.1">
    <property type="nucleotide sequence ID" value="NZ_CP060010.1"/>
</dbReference>
<dbReference type="Pfam" id="PF02630">
    <property type="entry name" value="SCO1-SenC"/>
    <property type="match status" value="1"/>
</dbReference>
<evidence type="ECO:0000256" key="5">
    <source>
        <dbReference type="SAM" id="SignalP"/>
    </source>
</evidence>
<dbReference type="InterPro" id="IPR013766">
    <property type="entry name" value="Thioredoxin_domain"/>
</dbReference>
<dbReference type="Proteomes" id="UP000665026">
    <property type="component" value="Chromosome"/>
</dbReference>
<protein>
    <submittedName>
        <fullName evidence="7">SCO family protein</fullName>
    </submittedName>
</protein>
<dbReference type="EMBL" id="CP060010">
    <property type="protein sequence ID" value="QTN34788.1"/>
    <property type="molecule type" value="Genomic_DNA"/>
</dbReference>
<feature type="domain" description="Thioredoxin" evidence="6">
    <location>
        <begin position="39"/>
        <end position="196"/>
    </location>
</feature>
<keyword evidence="2 3" id="KW-0186">Copper</keyword>
<feature type="binding site" evidence="3">
    <location>
        <position position="79"/>
    </location>
    <ligand>
        <name>Cu cation</name>
        <dbReference type="ChEBI" id="CHEBI:23378"/>
    </ligand>
</feature>
<organism evidence="7 8">
    <name type="scientific">Cognatishimia activa</name>
    <dbReference type="NCBI Taxonomy" id="1715691"/>
    <lineage>
        <taxon>Bacteria</taxon>
        <taxon>Pseudomonadati</taxon>
        <taxon>Pseudomonadota</taxon>
        <taxon>Alphaproteobacteria</taxon>
        <taxon>Rhodobacterales</taxon>
        <taxon>Paracoccaceae</taxon>
        <taxon>Cognatishimia</taxon>
    </lineage>
</organism>
<dbReference type="Gene3D" id="3.40.30.10">
    <property type="entry name" value="Glutaredoxin"/>
    <property type="match status" value="1"/>
</dbReference>
<dbReference type="PROSITE" id="PS51352">
    <property type="entry name" value="THIOREDOXIN_2"/>
    <property type="match status" value="1"/>
</dbReference>
<dbReference type="AlphaFoldDB" id="A0A975EMJ9"/>